<organism evidence="1 2">
    <name type="scientific">Aquimarina intermedia</name>
    <dbReference type="NCBI Taxonomy" id="350814"/>
    <lineage>
        <taxon>Bacteria</taxon>
        <taxon>Pseudomonadati</taxon>
        <taxon>Bacteroidota</taxon>
        <taxon>Flavobacteriia</taxon>
        <taxon>Flavobacteriales</taxon>
        <taxon>Flavobacteriaceae</taxon>
        <taxon>Aquimarina</taxon>
    </lineage>
</organism>
<evidence type="ECO:0000313" key="1">
    <source>
        <dbReference type="EMBL" id="TYP76958.1"/>
    </source>
</evidence>
<dbReference type="RefSeq" id="WP_148780990.1">
    <property type="nucleotide sequence ID" value="NZ_VNHU01000001.1"/>
</dbReference>
<accession>A0A5S5CE76</accession>
<dbReference type="EMBL" id="VNHU01000001">
    <property type="protein sequence ID" value="TYP76958.1"/>
    <property type="molecule type" value="Genomic_DNA"/>
</dbReference>
<protein>
    <recommendedName>
        <fullName evidence="3">DUF3078 family protein</fullName>
    </recommendedName>
</protein>
<dbReference type="Pfam" id="PF11276">
    <property type="entry name" value="DUF3078"/>
    <property type="match status" value="1"/>
</dbReference>
<comment type="caution">
    <text evidence="1">The sequence shown here is derived from an EMBL/GenBank/DDBJ whole genome shotgun (WGS) entry which is preliminary data.</text>
</comment>
<dbReference type="InterPro" id="IPR021428">
    <property type="entry name" value="DUF3078"/>
</dbReference>
<sequence>MRNYLLYIISIVCSVASYSQQKNVEKDSLDGWKTQGKVATLINQAAFNNNWQGGGTTNVAGNVTIKFEFNYRQGSLTLNNRFLADYGLTKIKDKKFTRKTNDRMELNSVLSKRIKTTNWYYSYFINFKSQFDKGFRFVKIPDTEEEIRIEETRFFSPAYIQTGPGILWKKSDLLYVNIAPITARMIFVDNQFTDGEEYEDGDYFGLDKGETSRFEFGGSISMYAKFTIMKNISLENILNLYSNYIEEAYNIDIDYTMNLQLKVNKYISTTLAFQAIYDDNATRGFQIREILGFGLTYTF</sequence>
<dbReference type="OrthoDB" id="1495718at2"/>
<evidence type="ECO:0000313" key="2">
    <source>
        <dbReference type="Proteomes" id="UP000324376"/>
    </source>
</evidence>
<name>A0A5S5CE76_9FLAO</name>
<evidence type="ECO:0008006" key="3">
    <source>
        <dbReference type="Google" id="ProtNLM"/>
    </source>
</evidence>
<gene>
    <name evidence="1" type="ORF">BD809_101104</name>
</gene>
<proteinExistence type="predicted"/>
<keyword evidence="2" id="KW-1185">Reference proteome</keyword>
<dbReference type="Proteomes" id="UP000324376">
    <property type="component" value="Unassembled WGS sequence"/>
</dbReference>
<reference evidence="1 2" key="1">
    <citation type="submission" date="2019-07" db="EMBL/GenBank/DDBJ databases">
        <title>Genomic Encyclopedia of Archaeal and Bacterial Type Strains, Phase II (KMG-II): from individual species to whole genera.</title>
        <authorList>
            <person name="Goeker M."/>
        </authorList>
    </citation>
    <scope>NUCLEOTIDE SEQUENCE [LARGE SCALE GENOMIC DNA]</scope>
    <source>
        <strain evidence="1 2">DSM 17527</strain>
    </source>
</reference>
<dbReference type="AlphaFoldDB" id="A0A5S5CE76"/>